<keyword evidence="4" id="KW-1185">Reference proteome</keyword>
<organism evidence="3 4">
    <name type="scientific">Daphnia sinensis</name>
    <dbReference type="NCBI Taxonomy" id="1820382"/>
    <lineage>
        <taxon>Eukaryota</taxon>
        <taxon>Metazoa</taxon>
        <taxon>Ecdysozoa</taxon>
        <taxon>Arthropoda</taxon>
        <taxon>Crustacea</taxon>
        <taxon>Branchiopoda</taxon>
        <taxon>Diplostraca</taxon>
        <taxon>Cladocera</taxon>
        <taxon>Anomopoda</taxon>
        <taxon>Daphniidae</taxon>
        <taxon>Daphnia</taxon>
        <taxon>Daphnia similis group</taxon>
    </lineage>
</organism>
<feature type="chain" id="PRO_5042119844" description="Polysaccharide lyase 14 domain-containing protein" evidence="1">
    <location>
        <begin position="17"/>
        <end position="301"/>
    </location>
</feature>
<sequence>MLVAPLLIAFLYLTAAKRSQCPAGSGLIFYRKFDLVTDGPYTPQKLRMDIPNITMATGRQSNLFAQNGALRTKLPRGCVGTNQCSYQWKVGIDHTLEAVFSYSIKFETGFDFVKGGKLAGLCGKTCPTGGRDASNGFSARNMWRANGRLVSYLYYHTKSDSFGNDIEWKNSTTGEPITLPVGEWINLYFWVRLNSIGKNDGLLLGYYNGELAVNQTINWRRSDDVYIDSFYFSNFYGGKGKSWAPESDMYIDFNDMQVCARDGFDWLKTLPPTPAITHRHTPSVDVYQPVVPEETPTYTSP</sequence>
<comment type="caution">
    <text evidence="3">The sequence shown here is derived from an EMBL/GenBank/DDBJ whole genome shotgun (WGS) entry which is preliminary data.</text>
</comment>
<gene>
    <name evidence="3" type="ORF">GHT06_003762</name>
</gene>
<protein>
    <recommendedName>
        <fullName evidence="2">Polysaccharide lyase 14 domain-containing protein</fullName>
    </recommendedName>
</protein>
<feature type="signal peptide" evidence="1">
    <location>
        <begin position="1"/>
        <end position="16"/>
    </location>
</feature>
<dbReference type="Gene3D" id="2.60.120.200">
    <property type="match status" value="1"/>
</dbReference>
<evidence type="ECO:0000256" key="1">
    <source>
        <dbReference type="SAM" id="SignalP"/>
    </source>
</evidence>
<dbReference type="PANTHER" id="PTHR40124:SF1">
    <property type="entry name" value="DISAGGREGATASE RELATED REPEAT PROTEIN"/>
    <property type="match status" value="1"/>
</dbReference>
<dbReference type="AlphaFoldDB" id="A0AAD5KDJ9"/>
<name>A0AAD5KDJ9_9CRUS</name>
<dbReference type="InterPro" id="IPR048958">
    <property type="entry name" value="Polysacc_lyase_14"/>
</dbReference>
<evidence type="ECO:0000313" key="4">
    <source>
        <dbReference type="Proteomes" id="UP000820818"/>
    </source>
</evidence>
<dbReference type="Proteomes" id="UP000820818">
    <property type="component" value="Unassembled WGS sequence"/>
</dbReference>
<accession>A0AAD5KDJ9</accession>
<keyword evidence="1" id="KW-0732">Signal</keyword>
<dbReference type="Pfam" id="PF21294">
    <property type="entry name" value="Polysacc_lyase_14"/>
    <property type="match status" value="1"/>
</dbReference>
<reference evidence="3" key="1">
    <citation type="submission" date="2022-05" db="EMBL/GenBank/DDBJ databases">
        <title>A multi-omics perspective on studying reproductive biology in Daphnia sinensis.</title>
        <authorList>
            <person name="Jia J."/>
        </authorList>
    </citation>
    <scope>NUCLEOTIDE SEQUENCE</scope>
    <source>
        <strain evidence="3">WSL</strain>
    </source>
</reference>
<dbReference type="EMBL" id="WJBH02000290">
    <property type="protein sequence ID" value="KAI9549576.1"/>
    <property type="molecule type" value="Genomic_DNA"/>
</dbReference>
<evidence type="ECO:0000259" key="2">
    <source>
        <dbReference type="Pfam" id="PF21294"/>
    </source>
</evidence>
<proteinExistence type="predicted"/>
<evidence type="ECO:0000313" key="3">
    <source>
        <dbReference type="EMBL" id="KAI9549576.1"/>
    </source>
</evidence>
<feature type="domain" description="Polysaccharide lyase 14" evidence="2">
    <location>
        <begin position="93"/>
        <end position="256"/>
    </location>
</feature>
<dbReference type="PANTHER" id="PTHR40124">
    <property type="match status" value="1"/>
</dbReference>